<accession>A0A5C3MMY4</accession>
<dbReference type="Proteomes" id="UP000305948">
    <property type="component" value="Unassembled WGS sequence"/>
</dbReference>
<feature type="region of interest" description="Disordered" evidence="1">
    <location>
        <begin position="301"/>
        <end position="323"/>
    </location>
</feature>
<organism evidence="2 3">
    <name type="scientific">Heliocybe sulcata</name>
    <dbReference type="NCBI Taxonomy" id="5364"/>
    <lineage>
        <taxon>Eukaryota</taxon>
        <taxon>Fungi</taxon>
        <taxon>Dikarya</taxon>
        <taxon>Basidiomycota</taxon>
        <taxon>Agaricomycotina</taxon>
        <taxon>Agaricomycetes</taxon>
        <taxon>Gloeophyllales</taxon>
        <taxon>Gloeophyllaceae</taxon>
        <taxon>Heliocybe</taxon>
    </lineage>
</organism>
<keyword evidence="3" id="KW-1185">Reference proteome</keyword>
<dbReference type="AlphaFoldDB" id="A0A5C3MMY4"/>
<evidence type="ECO:0000313" key="3">
    <source>
        <dbReference type="Proteomes" id="UP000305948"/>
    </source>
</evidence>
<evidence type="ECO:0000313" key="2">
    <source>
        <dbReference type="EMBL" id="TFK46782.1"/>
    </source>
</evidence>
<feature type="compositionally biased region" description="Polar residues" evidence="1">
    <location>
        <begin position="313"/>
        <end position="323"/>
    </location>
</feature>
<reference evidence="2 3" key="1">
    <citation type="journal article" date="2019" name="Nat. Ecol. Evol.">
        <title>Megaphylogeny resolves global patterns of mushroom evolution.</title>
        <authorList>
            <person name="Varga T."/>
            <person name="Krizsan K."/>
            <person name="Foldi C."/>
            <person name="Dima B."/>
            <person name="Sanchez-Garcia M."/>
            <person name="Sanchez-Ramirez S."/>
            <person name="Szollosi G.J."/>
            <person name="Szarkandi J.G."/>
            <person name="Papp V."/>
            <person name="Albert L."/>
            <person name="Andreopoulos W."/>
            <person name="Angelini C."/>
            <person name="Antonin V."/>
            <person name="Barry K.W."/>
            <person name="Bougher N.L."/>
            <person name="Buchanan P."/>
            <person name="Buyck B."/>
            <person name="Bense V."/>
            <person name="Catcheside P."/>
            <person name="Chovatia M."/>
            <person name="Cooper J."/>
            <person name="Damon W."/>
            <person name="Desjardin D."/>
            <person name="Finy P."/>
            <person name="Geml J."/>
            <person name="Haridas S."/>
            <person name="Hughes K."/>
            <person name="Justo A."/>
            <person name="Karasinski D."/>
            <person name="Kautmanova I."/>
            <person name="Kiss B."/>
            <person name="Kocsube S."/>
            <person name="Kotiranta H."/>
            <person name="LaButti K.M."/>
            <person name="Lechner B.E."/>
            <person name="Liimatainen K."/>
            <person name="Lipzen A."/>
            <person name="Lukacs Z."/>
            <person name="Mihaltcheva S."/>
            <person name="Morgado L.N."/>
            <person name="Niskanen T."/>
            <person name="Noordeloos M.E."/>
            <person name="Ohm R.A."/>
            <person name="Ortiz-Santana B."/>
            <person name="Ovrebo C."/>
            <person name="Racz N."/>
            <person name="Riley R."/>
            <person name="Savchenko A."/>
            <person name="Shiryaev A."/>
            <person name="Soop K."/>
            <person name="Spirin V."/>
            <person name="Szebenyi C."/>
            <person name="Tomsovsky M."/>
            <person name="Tulloss R.E."/>
            <person name="Uehling J."/>
            <person name="Grigoriev I.V."/>
            <person name="Vagvolgyi C."/>
            <person name="Papp T."/>
            <person name="Martin F.M."/>
            <person name="Miettinen O."/>
            <person name="Hibbett D.S."/>
            <person name="Nagy L.G."/>
        </authorList>
    </citation>
    <scope>NUCLEOTIDE SEQUENCE [LARGE SCALE GENOMIC DNA]</scope>
    <source>
        <strain evidence="2 3">OMC1185</strain>
    </source>
</reference>
<sequence>MSNVTLCVPRPSSGLDPNVPVLVSSRILAEEVPENHVVIRVDRFGFSANNVTYQALGEEAHYRYFDFHPAPSCPEKRVSPKTHGLVPVWGFGAVQVSTVKGVAAGERVYGYFAPAKYIVVPVTPSSVSKYGFLVPRPHLPPDRKPYNLIQRCRADPQYTPTSEAEDLTMVFRPLYWTAFWCEDWLYASSYRGGARKVVISSASSKTAVSLGYLVQKRLNGKGTVVGLTSKRNLGYVSGLGIYDEVTRYEDIERMDVGKGEKWIYVDVAGNDNLNERVLGQGRKGRGELVAAINLGATTLAPGASSGEKHRLTPKTSLTAPPSESCSRHKLAEFEQFFMPEWLAVRRRQLSVQEITSVQNAAWAELMQECPRWVRIERVCGGEEVGRSYEQVVNGRLGPEKAFVWSMWARDEMKHGENDRAKL</sequence>
<dbReference type="OrthoDB" id="192702at2759"/>
<evidence type="ECO:0000256" key="1">
    <source>
        <dbReference type="SAM" id="MobiDB-lite"/>
    </source>
</evidence>
<dbReference type="InterPro" id="IPR021276">
    <property type="entry name" value="DUF2855"/>
</dbReference>
<name>A0A5C3MMY4_9AGAM</name>
<proteinExistence type="predicted"/>
<dbReference type="EMBL" id="ML213527">
    <property type="protein sequence ID" value="TFK46782.1"/>
    <property type="molecule type" value="Genomic_DNA"/>
</dbReference>
<protein>
    <submittedName>
        <fullName evidence="2">Uncharacterized protein</fullName>
    </submittedName>
</protein>
<gene>
    <name evidence="2" type="ORF">OE88DRAFT_1667007</name>
</gene>
<dbReference type="Pfam" id="PF11017">
    <property type="entry name" value="DUF2855"/>
    <property type="match status" value="1"/>
</dbReference>